<sequence length="294" mass="32009">MQVNTEGGCTPARVCVCGGGEGGRETGRRSNNNKTKEATVHFAPTSLTVCVGRPRLGNGERRNGAASRIQIFFLAIRQISKPVVKATVSRAKREATITRALCLSLGRFSLGISCVIEKWNSEDTTRRSDGSWANSGRSDARENQAKEGFLVAPRSRSLLQKNVAPGGSDGTQRIGRLFLRLPMQTAWGAFRSAYSPSIDEERLVKIGAEVLIELLVYSILSAALYFELSTASKASEAKEACLLQRIEALERKVNELVQGHHADTVAVIEVPEQIVVSRLGRLKKGVDRFLSLAL</sequence>
<evidence type="ECO:0008006" key="6">
    <source>
        <dbReference type="Google" id="ProtNLM"/>
    </source>
</evidence>
<evidence type="ECO:0000313" key="5">
    <source>
        <dbReference type="Proteomes" id="UP000017861"/>
    </source>
</evidence>
<gene>
    <name evidence="4" type="ORF">TCDM_00615</name>
</gene>
<organism evidence="4 5">
    <name type="scientific">Trypanosoma cruzi Dm28c</name>
    <dbReference type="NCBI Taxonomy" id="1416333"/>
    <lineage>
        <taxon>Eukaryota</taxon>
        <taxon>Discoba</taxon>
        <taxon>Euglenozoa</taxon>
        <taxon>Kinetoplastea</taxon>
        <taxon>Metakinetoplastina</taxon>
        <taxon>Trypanosomatida</taxon>
        <taxon>Trypanosomatidae</taxon>
        <taxon>Trypanosoma</taxon>
        <taxon>Schizotrypanum</taxon>
    </lineage>
</organism>
<evidence type="ECO:0000256" key="1">
    <source>
        <dbReference type="ARBA" id="ARBA00007584"/>
    </source>
</evidence>
<dbReference type="GO" id="GO:0019216">
    <property type="term" value="P:regulation of lipid metabolic process"/>
    <property type="evidence" value="ECO:0007669"/>
    <property type="project" value="TreeGrafter"/>
</dbReference>
<name>V5BRK4_TRYCR</name>
<proteinExistence type="inferred from homology"/>
<comment type="similarity">
    <text evidence="1">Belongs to the OPA3 family.</text>
</comment>
<dbReference type="InterPro" id="IPR010754">
    <property type="entry name" value="OPA3-like"/>
</dbReference>
<feature type="region of interest" description="Disordered" evidence="3">
    <location>
        <begin position="124"/>
        <end position="144"/>
    </location>
</feature>
<evidence type="ECO:0000313" key="4">
    <source>
        <dbReference type="EMBL" id="ESS70494.1"/>
    </source>
</evidence>
<dbReference type="VEuPathDB" id="TriTrypDB:TCDM_00615"/>
<accession>V5BRK4</accession>
<dbReference type="PANTHER" id="PTHR12499:SF0">
    <property type="entry name" value="OPTIC ATROPHY 3 PROTEIN"/>
    <property type="match status" value="1"/>
</dbReference>
<reference evidence="4 5" key="1">
    <citation type="journal article" date="2014" name="Genome Announc.">
        <title>Trypanosoma cruzi Clone Dm28c Draft Genome Sequence.</title>
        <authorList>
            <person name="Grisard E.C."/>
            <person name="Teixeira S.M."/>
            <person name="de Almeida L.G."/>
            <person name="Stoco P.H."/>
            <person name="Gerber A.L."/>
            <person name="Talavera-Lopez C."/>
            <person name="Lima O.C."/>
            <person name="Andersson B."/>
            <person name="de Vasconcelos A.T."/>
        </authorList>
    </citation>
    <scope>NUCLEOTIDE SEQUENCE [LARGE SCALE GENOMIC DNA]</scope>
    <source>
        <strain evidence="4 5">Dm28c</strain>
    </source>
</reference>
<protein>
    <recommendedName>
        <fullName evidence="6">Optic atrophy 3 protein (OPA3)</fullName>
    </recommendedName>
</protein>
<dbReference type="AlphaFoldDB" id="V5BRK4"/>
<dbReference type="GO" id="GO:0005739">
    <property type="term" value="C:mitochondrion"/>
    <property type="evidence" value="ECO:0007669"/>
    <property type="project" value="TreeGrafter"/>
</dbReference>
<dbReference type="Proteomes" id="UP000017861">
    <property type="component" value="Unassembled WGS sequence"/>
</dbReference>
<comment type="caution">
    <text evidence="4">The sequence shown here is derived from an EMBL/GenBank/DDBJ whole genome shotgun (WGS) entry which is preliminary data.</text>
</comment>
<evidence type="ECO:0000256" key="2">
    <source>
        <dbReference type="ARBA" id="ARBA00023054"/>
    </source>
</evidence>
<dbReference type="OrthoDB" id="2129069at2759"/>
<dbReference type="EMBL" id="AYLP01000004">
    <property type="protein sequence ID" value="ESS70494.1"/>
    <property type="molecule type" value="Genomic_DNA"/>
</dbReference>
<dbReference type="PANTHER" id="PTHR12499">
    <property type="entry name" value="OPTIC ATROPHY 3 PROTEIN OPA3"/>
    <property type="match status" value="1"/>
</dbReference>
<evidence type="ECO:0000256" key="3">
    <source>
        <dbReference type="SAM" id="MobiDB-lite"/>
    </source>
</evidence>
<keyword evidence="2" id="KW-0175">Coiled coil</keyword>
<dbReference type="Pfam" id="PF07047">
    <property type="entry name" value="OPA3"/>
    <property type="match status" value="1"/>
</dbReference>